<dbReference type="GeneID" id="20813657"/>
<proteinExistence type="predicted"/>
<gene>
    <name evidence="1" type="ORF">H257_11661</name>
</gene>
<name>W4G1G1_APHAT</name>
<reference evidence="1" key="1">
    <citation type="submission" date="2013-12" db="EMBL/GenBank/DDBJ databases">
        <title>The Genome Sequence of Aphanomyces astaci APO3.</title>
        <authorList>
            <consortium name="The Broad Institute Genomics Platform"/>
            <person name="Russ C."/>
            <person name="Tyler B."/>
            <person name="van West P."/>
            <person name="Dieguez-Uribeondo J."/>
            <person name="Young S.K."/>
            <person name="Zeng Q."/>
            <person name="Gargeya S."/>
            <person name="Fitzgerald M."/>
            <person name="Abouelleil A."/>
            <person name="Alvarado L."/>
            <person name="Chapman S.B."/>
            <person name="Gainer-Dewar J."/>
            <person name="Goldberg J."/>
            <person name="Griggs A."/>
            <person name="Gujja S."/>
            <person name="Hansen M."/>
            <person name="Howarth C."/>
            <person name="Imamovic A."/>
            <person name="Ireland A."/>
            <person name="Larimer J."/>
            <person name="McCowan C."/>
            <person name="Murphy C."/>
            <person name="Pearson M."/>
            <person name="Poon T.W."/>
            <person name="Priest M."/>
            <person name="Roberts A."/>
            <person name="Saif S."/>
            <person name="Shea T."/>
            <person name="Sykes S."/>
            <person name="Wortman J."/>
            <person name="Nusbaum C."/>
            <person name="Birren B."/>
        </authorList>
    </citation>
    <scope>NUCLEOTIDE SEQUENCE [LARGE SCALE GENOMIC DNA]</scope>
    <source>
        <strain evidence="1">APO3</strain>
    </source>
</reference>
<evidence type="ECO:0000313" key="1">
    <source>
        <dbReference type="EMBL" id="ETV73535.1"/>
    </source>
</evidence>
<sequence length="115" mass="13015">MLSRVHGGPPKMDPPWHDLHGRCSTCAIFVANLTTRWFKCTLVVNTVQAHPIASFWIPTGKRGNLTSQRVKQCDVWRRLCAVIALFAQRTMSMKIDACPIIHASNSADFFRCARF</sequence>
<dbReference type="RefSeq" id="XP_009836961.1">
    <property type="nucleotide sequence ID" value="XM_009838659.1"/>
</dbReference>
<dbReference type="AlphaFoldDB" id="W4G1G1"/>
<accession>W4G1G1</accession>
<protein>
    <submittedName>
        <fullName evidence="1">Uncharacterized protein</fullName>
    </submittedName>
</protein>
<dbReference type="VEuPathDB" id="FungiDB:H257_11661"/>
<dbReference type="EMBL" id="KI913148">
    <property type="protein sequence ID" value="ETV73535.1"/>
    <property type="molecule type" value="Genomic_DNA"/>
</dbReference>
<organism evidence="1">
    <name type="scientific">Aphanomyces astaci</name>
    <name type="common">Crayfish plague agent</name>
    <dbReference type="NCBI Taxonomy" id="112090"/>
    <lineage>
        <taxon>Eukaryota</taxon>
        <taxon>Sar</taxon>
        <taxon>Stramenopiles</taxon>
        <taxon>Oomycota</taxon>
        <taxon>Saprolegniomycetes</taxon>
        <taxon>Saprolegniales</taxon>
        <taxon>Verrucalvaceae</taxon>
        <taxon>Aphanomyces</taxon>
    </lineage>
</organism>